<organism evidence="2 3">
    <name type="scientific">Streptomyces ruber</name>
    <dbReference type="NCBI Taxonomy" id="83378"/>
    <lineage>
        <taxon>Bacteria</taxon>
        <taxon>Bacillati</taxon>
        <taxon>Actinomycetota</taxon>
        <taxon>Actinomycetes</taxon>
        <taxon>Kitasatosporales</taxon>
        <taxon>Streptomycetaceae</taxon>
        <taxon>Streptomyces</taxon>
    </lineage>
</organism>
<dbReference type="PROSITE" id="PS51257">
    <property type="entry name" value="PROKAR_LIPOPROTEIN"/>
    <property type="match status" value="1"/>
</dbReference>
<evidence type="ECO:0000313" key="2">
    <source>
        <dbReference type="EMBL" id="GGQ71851.1"/>
    </source>
</evidence>
<sequence>MRSFSGELCRPSWLRAGAVGQAGSSGCRGSQPVGLEECLEALTEEHAPADVVGEVSRGSRSDRAGRCLTDGTRVR</sequence>
<protein>
    <submittedName>
        <fullName evidence="2">Uncharacterized protein</fullName>
    </submittedName>
</protein>
<dbReference type="AlphaFoldDB" id="A0A918EUW7"/>
<name>A0A918EUW7_9ACTN</name>
<dbReference type="Proteomes" id="UP000620156">
    <property type="component" value="Unassembled WGS sequence"/>
</dbReference>
<accession>A0A918EUW7</accession>
<evidence type="ECO:0000256" key="1">
    <source>
        <dbReference type="SAM" id="MobiDB-lite"/>
    </source>
</evidence>
<keyword evidence="3" id="KW-1185">Reference proteome</keyword>
<comment type="caution">
    <text evidence="2">The sequence shown here is derived from an EMBL/GenBank/DDBJ whole genome shotgun (WGS) entry which is preliminary data.</text>
</comment>
<proteinExistence type="predicted"/>
<evidence type="ECO:0000313" key="3">
    <source>
        <dbReference type="Proteomes" id="UP000620156"/>
    </source>
</evidence>
<gene>
    <name evidence="2" type="ORF">GCM10010145_46740</name>
</gene>
<reference evidence="2" key="2">
    <citation type="submission" date="2020-09" db="EMBL/GenBank/DDBJ databases">
        <authorList>
            <person name="Sun Q."/>
            <person name="Ohkuma M."/>
        </authorList>
    </citation>
    <scope>NUCLEOTIDE SEQUENCE</scope>
    <source>
        <strain evidence="2">JCM 3131</strain>
    </source>
</reference>
<dbReference type="EMBL" id="BMQK01000012">
    <property type="protein sequence ID" value="GGQ71851.1"/>
    <property type="molecule type" value="Genomic_DNA"/>
</dbReference>
<feature type="region of interest" description="Disordered" evidence="1">
    <location>
        <begin position="50"/>
        <end position="75"/>
    </location>
</feature>
<reference evidence="2" key="1">
    <citation type="journal article" date="2014" name="Int. J. Syst. Evol. Microbiol.">
        <title>Complete genome sequence of Corynebacterium casei LMG S-19264T (=DSM 44701T), isolated from a smear-ripened cheese.</title>
        <authorList>
            <consortium name="US DOE Joint Genome Institute (JGI-PGF)"/>
            <person name="Walter F."/>
            <person name="Albersmeier A."/>
            <person name="Kalinowski J."/>
            <person name="Ruckert C."/>
        </authorList>
    </citation>
    <scope>NUCLEOTIDE SEQUENCE</scope>
    <source>
        <strain evidence="2">JCM 3131</strain>
    </source>
</reference>